<comment type="caution">
    <text evidence="2">The sequence shown here is derived from an EMBL/GenBank/DDBJ whole genome shotgun (WGS) entry which is preliminary data.</text>
</comment>
<sequence length="143" mass="15665">MPPPHPRHDCVASWCSTEGDQRTPRPRKPSVHAQAIRPRDPRHAGRRGASNCGSGCKQQLTGAFTRNAIGNPKISHQGVPRGLDGLVFDRIRYPDPLRLADAIWRSSREARAMIEECSNQPPESSDPGFLREGGRATISVLPG</sequence>
<dbReference type="HOGENOM" id="CLU_1802576_0_0_11"/>
<proteinExistence type="predicted"/>
<accession>R4Z320</accession>
<evidence type="ECO:0000256" key="1">
    <source>
        <dbReference type="SAM" id="MobiDB-lite"/>
    </source>
</evidence>
<protein>
    <submittedName>
        <fullName evidence="2">Uncharacterized protein</fullName>
    </submittedName>
</protein>
<dbReference type="EMBL" id="CANL01000063">
    <property type="protein sequence ID" value="CCM65289.1"/>
    <property type="molecule type" value="Genomic_DNA"/>
</dbReference>
<gene>
    <name evidence="2" type="ORF">BN381_660007</name>
</gene>
<name>R4Z320_9ACTN</name>
<feature type="region of interest" description="Disordered" evidence="1">
    <location>
        <begin position="116"/>
        <end position="143"/>
    </location>
</feature>
<evidence type="ECO:0000313" key="3">
    <source>
        <dbReference type="Proteomes" id="UP000018291"/>
    </source>
</evidence>
<organism evidence="2 3">
    <name type="scientific">Candidatus Neomicrothrix parvicella RN1</name>
    <dbReference type="NCBI Taxonomy" id="1229780"/>
    <lineage>
        <taxon>Bacteria</taxon>
        <taxon>Bacillati</taxon>
        <taxon>Actinomycetota</taxon>
        <taxon>Acidimicrobiia</taxon>
        <taxon>Acidimicrobiales</taxon>
        <taxon>Microthrixaceae</taxon>
        <taxon>Candidatus Neomicrothrix</taxon>
    </lineage>
</organism>
<dbReference type="AlphaFoldDB" id="R4Z320"/>
<keyword evidence="3" id="KW-1185">Reference proteome</keyword>
<reference evidence="2 3" key="1">
    <citation type="journal article" date="2013" name="ISME J.">
        <title>Metabolic model for the filamentous 'Candidatus Microthrix parvicella' based on genomic and metagenomic analyses.</title>
        <authorList>
            <person name="Jon McIlroy S."/>
            <person name="Kristiansen R."/>
            <person name="Albertsen M."/>
            <person name="Michael Karst S."/>
            <person name="Rossetti S."/>
            <person name="Lund Nielsen J."/>
            <person name="Tandoi V."/>
            <person name="James Seviour R."/>
            <person name="Nielsen P.H."/>
        </authorList>
    </citation>
    <scope>NUCLEOTIDE SEQUENCE [LARGE SCALE GENOMIC DNA]</scope>
    <source>
        <strain evidence="2 3">RN1</strain>
    </source>
</reference>
<feature type="region of interest" description="Disordered" evidence="1">
    <location>
        <begin position="1"/>
        <end position="57"/>
    </location>
</feature>
<dbReference type="STRING" id="1229780.BN381_660007"/>
<dbReference type="Proteomes" id="UP000018291">
    <property type="component" value="Unassembled WGS sequence"/>
</dbReference>
<evidence type="ECO:0000313" key="2">
    <source>
        <dbReference type="EMBL" id="CCM65289.1"/>
    </source>
</evidence>
<feature type="compositionally biased region" description="Basic and acidic residues" evidence="1">
    <location>
        <begin position="1"/>
        <end position="10"/>
    </location>
</feature>